<evidence type="ECO:0000256" key="3">
    <source>
        <dbReference type="ARBA" id="ARBA00022771"/>
    </source>
</evidence>
<dbReference type="PRINTS" id="PR00619">
    <property type="entry name" value="GATAZNFINGER"/>
</dbReference>
<dbReference type="InterPro" id="IPR013088">
    <property type="entry name" value="Znf_NHR/GATA"/>
</dbReference>
<dbReference type="SMART" id="SM00401">
    <property type="entry name" value="ZnF_GATA"/>
    <property type="match status" value="1"/>
</dbReference>
<protein>
    <submittedName>
        <fullName evidence="9">Electron transfer flavoprotein subunit</fullName>
    </submittedName>
</protein>
<evidence type="ECO:0000313" key="9">
    <source>
        <dbReference type="EMBL" id="KAL3317584.1"/>
    </source>
</evidence>
<evidence type="ECO:0000256" key="6">
    <source>
        <dbReference type="PROSITE-ProRule" id="PRU00094"/>
    </source>
</evidence>
<evidence type="ECO:0000259" key="8">
    <source>
        <dbReference type="PROSITE" id="PS50114"/>
    </source>
</evidence>
<dbReference type="AlphaFoldDB" id="A0ABD2QDI6"/>
<keyword evidence="4" id="KW-0862">Zinc</keyword>
<keyword evidence="5" id="KW-0539">Nucleus</keyword>
<gene>
    <name evidence="9" type="primary">CIR1_1</name>
    <name evidence="9" type="ORF">Ciccas_003757</name>
</gene>
<dbReference type="InterPro" id="IPR000679">
    <property type="entry name" value="Znf_GATA"/>
</dbReference>
<reference evidence="9 10" key="1">
    <citation type="submission" date="2024-11" db="EMBL/GenBank/DDBJ databases">
        <title>Adaptive evolution of stress response genes in parasites aligns with host niche diversity.</title>
        <authorList>
            <person name="Hahn C."/>
            <person name="Resl P."/>
        </authorList>
    </citation>
    <scope>NUCLEOTIDE SEQUENCE [LARGE SCALE GENOMIC DNA]</scope>
    <source>
        <strain evidence="9">EGGRZ-B1_66</strain>
        <tissue evidence="9">Body</tissue>
    </source>
</reference>
<organism evidence="9 10">
    <name type="scientific">Cichlidogyrus casuarinus</name>
    <dbReference type="NCBI Taxonomy" id="1844966"/>
    <lineage>
        <taxon>Eukaryota</taxon>
        <taxon>Metazoa</taxon>
        <taxon>Spiralia</taxon>
        <taxon>Lophotrochozoa</taxon>
        <taxon>Platyhelminthes</taxon>
        <taxon>Monogenea</taxon>
        <taxon>Monopisthocotylea</taxon>
        <taxon>Dactylogyridea</taxon>
        <taxon>Ancyrocephalidae</taxon>
        <taxon>Cichlidogyrus</taxon>
    </lineage>
</organism>
<dbReference type="Pfam" id="PF00320">
    <property type="entry name" value="GATA"/>
    <property type="match status" value="1"/>
</dbReference>
<dbReference type="SUPFAM" id="SSF57716">
    <property type="entry name" value="Glucocorticoid receptor-like (DNA-binding domain)"/>
    <property type="match status" value="1"/>
</dbReference>
<dbReference type="PANTHER" id="PTHR10071">
    <property type="entry name" value="TRANSCRIPTION FACTOR GATA FAMILY MEMBER"/>
    <property type="match status" value="1"/>
</dbReference>
<proteinExistence type="predicted"/>
<dbReference type="PANTHER" id="PTHR10071:SF281">
    <property type="entry name" value="BOX A-BINDING FACTOR-RELATED"/>
    <property type="match status" value="1"/>
</dbReference>
<accession>A0ABD2QDI6</accession>
<evidence type="ECO:0000256" key="1">
    <source>
        <dbReference type="ARBA" id="ARBA00004123"/>
    </source>
</evidence>
<dbReference type="InterPro" id="IPR039355">
    <property type="entry name" value="Transcription_factor_GATA"/>
</dbReference>
<dbReference type="PROSITE" id="PS50114">
    <property type="entry name" value="GATA_ZN_FINGER_2"/>
    <property type="match status" value="1"/>
</dbReference>
<sequence>MENQTTDGLVYCTNCVNRLSTNLRNELVQSLKVACESSKAAQQNSASLRPHSKQAKCSNCGTESTSMWRRDSNNDIVCNPCGLYQRLHGLKRPLYLTQNVFKTRRKRKSNQPVHIKSDPQPHCPSVKIDEDHLSESS</sequence>
<dbReference type="Proteomes" id="UP001626550">
    <property type="component" value="Unassembled WGS sequence"/>
</dbReference>
<dbReference type="GO" id="GO:0005634">
    <property type="term" value="C:nucleus"/>
    <property type="evidence" value="ECO:0007669"/>
    <property type="project" value="UniProtKB-SubCell"/>
</dbReference>
<evidence type="ECO:0000256" key="2">
    <source>
        <dbReference type="ARBA" id="ARBA00022723"/>
    </source>
</evidence>
<feature type="compositionally biased region" description="Basic and acidic residues" evidence="7">
    <location>
        <begin position="127"/>
        <end position="137"/>
    </location>
</feature>
<evidence type="ECO:0000256" key="5">
    <source>
        <dbReference type="ARBA" id="ARBA00023242"/>
    </source>
</evidence>
<dbReference type="EMBL" id="JBJKFK010000361">
    <property type="protein sequence ID" value="KAL3317584.1"/>
    <property type="molecule type" value="Genomic_DNA"/>
</dbReference>
<feature type="domain" description="GATA-type" evidence="8">
    <location>
        <begin position="51"/>
        <end position="104"/>
    </location>
</feature>
<comment type="caution">
    <text evidence="9">The sequence shown here is derived from an EMBL/GenBank/DDBJ whole genome shotgun (WGS) entry which is preliminary data.</text>
</comment>
<name>A0ABD2QDI6_9PLAT</name>
<evidence type="ECO:0000313" key="10">
    <source>
        <dbReference type="Proteomes" id="UP001626550"/>
    </source>
</evidence>
<dbReference type="CDD" id="cd00202">
    <property type="entry name" value="ZnF_GATA"/>
    <property type="match status" value="1"/>
</dbReference>
<keyword evidence="3 6" id="KW-0863">Zinc-finger</keyword>
<dbReference type="Gene3D" id="3.30.50.10">
    <property type="entry name" value="Erythroid Transcription Factor GATA-1, subunit A"/>
    <property type="match status" value="1"/>
</dbReference>
<evidence type="ECO:0000256" key="4">
    <source>
        <dbReference type="ARBA" id="ARBA00022833"/>
    </source>
</evidence>
<keyword evidence="2" id="KW-0479">Metal-binding</keyword>
<feature type="region of interest" description="Disordered" evidence="7">
    <location>
        <begin position="102"/>
        <end position="137"/>
    </location>
</feature>
<comment type="subcellular location">
    <subcellularLocation>
        <location evidence="1">Nucleus</location>
    </subcellularLocation>
</comment>
<keyword evidence="10" id="KW-1185">Reference proteome</keyword>
<evidence type="ECO:0000256" key="7">
    <source>
        <dbReference type="SAM" id="MobiDB-lite"/>
    </source>
</evidence>
<dbReference type="GO" id="GO:0008270">
    <property type="term" value="F:zinc ion binding"/>
    <property type="evidence" value="ECO:0007669"/>
    <property type="project" value="UniProtKB-KW"/>
</dbReference>